<accession>A0A024EL78</accession>
<keyword evidence="1" id="KW-1133">Transmembrane helix</keyword>
<proteinExistence type="predicted"/>
<dbReference type="KEGG" id="pman:OU5_P0397"/>
<feature type="transmembrane region" description="Helical" evidence="1">
    <location>
        <begin position="86"/>
        <end position="108"/>
    </location>
</feature>
<dbReference type="Proteomes" id="UP000026913">
    <property type="component" value="Plasmid unnamed"/>
</dbReference>
<reference evidence="2 3" key="1">
    <citation type="journal article" date="2012" name="J. Bacteriol.">
        <title>Genome sequence of cold-adapted Pseudomonas mandelii strain JR-1.</title>
        <authorList>
            <person name="Jang S.H."/>
            <person name="Kim J."/>
            <person name="Kim J."/>
            <person name="Hong S."/>
            <person name="Lee C."/>
        </authorList>
    </citation>
    <scope>NUCLEOTIDE SEQUENCE [LARGE SCALE GENOMIC DNA]</scope>
    <source>
        <strain evidence="2 3">JR-1</strain>
        <plasmid evidence="3">Plasmid</plasmid>
    </source>
</reference>
<dbReference type="EMBL" id="CP005961">
    <property type="protein sequence ID" value="AHZ73649.1"/>
    <property type="molecule type" value="Genomic_DNA"/>
</dbReference>
<gene>
    <name evidence="2" type="ORF">OU5_P0397</name>
</gene>
<geneLocation type="plasmid" evidence="3"/>
<feature type="transmembrane region" description="Helical" evidence="1">
    <location>
        <begin position="59"/>
        <end position="80"/>
    </location>
</feature>
<keyword evidence="1" id="KW-0812">Transmembrane</keyword>
<feature type="transmembrane region" description="Helical" evidence="1">
    <location>
        <begin position="129"/>
        <end position="155"/>
    </location>
</feature>
<keyword evidence="1" id="KW-0472">Membrane</keyword>
<dbReference type="HOGENOM" id="CLU_923971_0_0_6"/>
<keyword evidence="2" id="KW-0614">Plasmid</keyword>
<evidence type="ECO:0000256" key="1">
    <source>
        <dbReference type="SAM" id="Phobius"/>
    </source>
</evidence>
<organism evidence="2 3">
    <name type="scientific">Pseudomonas mandelii JR-1</name>
    <dbReference type="NCBI Taxonomy" id="1147786"/>
    <lineage>
        <taxon>Bacteria</taxon>
        <taxon>Pseudomonadati</taxon>
        <taxon>Pseudomonadota</taxon>
        <taxon>Gammaproteobacteria</taxon>
        <taxon>Pseudomonadales</taxon>
        <taxon>Pseudomonadaceae</taxon>
        <taxon>Pseudomonas</taxon>
    </lineage>
</organism>
<dbReference type="AlphaFoldDB" id="A0A024EL78"/>
<evidence type="ECO:0008006" key="4">
    <source>
        <dbReference type="Google" id="ProtNLM"/>
    </source>
</evidence>
<evidence type="ECO:0000313" key="2">
    <source>
        <dbReference type="EMBL" id="AHZ73649.1"/>
    </source>
</evidence>
<name>A0A024EL78_9PSED</name>
<feature type="transmembrane region" description="Helical" evidence="1">
    <location>
        <begin position="267"/>
        <end position="290"/>
    </location>
</feature>
<sequence>MPSLGSRPGGLSNAPAVAGLREGNRFLAIIDQSQLAGPAVTFGRWPGWIAEAIPVAVRVLPYFFSLTFFAAVMAITLLLVVGKTAFHLFSLASPLVFVLIALCAWKSGILPGGAVVRSSIGPRSPWRRFFKIATPLALVIGGVLNLIALVAMIGADAIAWKSGVLPRIAFPMELLDPEKRTLLVILYTTAVEQQLGLMPLFVVMGGRLEPFLIAAVVSRRITWDEASKIQSSLTKSEKFCLGPMRLLVLGGVCLQASARMLDATSNWLGVVLLLMSICGWLFYCSLITVASKDLVCVKNQE</sequence>
<evidence type="ECO:0000313" key="3">
    <source>
        <dbReference type="Proteomes" id="UP000026913"/>
    </source>
</evidence>
<protein>
    <recommendedName>
        <fullName evidence="4">Transmembrane protein</fullName>
    </recommendedName>
</protein>